<dbReference type="AlphaFoldDB" id="A0A915SXY9"/>
<name>A0A915SXY9_9ARCH</name>
<sequence>MKKGQSNLVSYLLLGLIIVGLSVGIYEWGIPVIQKSQLKTSISGIQASLTTLASTIQDVAESKGSQVVSISLPSGPLNINYNDIQYSFQSPEIYYNPSVPAIPINYNIFIPCTVNNTLTINGGVVNLCGLPGLEAYANSTNIVLTDINNNTIILPLENINNLITEEYVFNVKVSNNQVDFIPEYNTGVANSQYYPACLLTAVQLGKEIEYQIECRPMYNPQNGQCTWINIVPAGQTGTTASGTVNINLQYNGINVENVNSTICNQLILYNIEASIS</sequence>
<dbReference type="RefSeq" id="WP_258393443.1">
    <property type="nucleotide sequence ID" value="NZ_AP019769.1"/>
</dbReference>
<protein>
    <submittedName>
        <fullName evidence="1">Uncharacterized protein</fullName>
    </submittedName>
</protein>
<organism evidence="1 2">
    <name type="scientific">Nanobdella aerobiophila</name>
    <dbReference type="NCBI Taxonomy" id="2586965"/>
    <lineage>
        <taxon>Archaea</taxon>
        <taxon>Nanobdellota</taxon>
        <taxon>Nanobdellia</taxon>
        <taxon>Nanobdellales</taxon>
        <taxon>Nanobdellaceae</taxon>
        <taxon>Nanobdella</taxon>
    </lineage>
</organism>
<gene>
    <name evidence="1" type="ORF">MJ1_0239</name>
</gene>
<dbReference type="KEGG" id="naer:MJ1_0239"/>
<dbReference type="Proteomes" id="UP001055553">
    <property type="component" value="Chromosome"/>
</dbReference>
<dbReference type="GeneID" id="74568190"/>
<accession>A0A915SXY9</accession>
<dbReference type="EMBL" id="AP019769">
    <property type="protein sequence ID" value="BBL45410.1"/>
    <property type="molecule type" value="Genomic_DNA"/>
</dbReference>
<keyword evidence="2" id="KW-1185">Reference proteome</keyword>
<reference evidence="2" key="1">
    <citation type="journal article" date="2022" name="Int. J. Syst. Evol. Microbiol.">
        <title>Nanobdella aerobiophila gen. nov., sp. nov., a thermoacidophilic, obligate ectosymbiotic archaeon, and proposal of Nanobdellaceae fam. nov., Nanobdellales ord. nov. and Nanobdellia class. nov.</title>
        <authorList>
            <person name="Kato S."/>
            <person name="Ogasawara A."/>
            <person name="Itoh T."/>
            <person name="Sakai H.D."/>
            <person name="Shimizu M."/>
            <person name="Yuki M."/>
            <person name="Kaneko M."/>
            <person name="Takashina T."/>
            <person name="Ohkuma M."/>
        </authorList>
    </citation>
    <scope>NUCLEOTIDE SEQUENCE [LARGE SCALE GENOMIC DNA]</scope>
    <source>
        <strain evidence="2">MJ1</strain>
    </source>
</reference>
<evidence type="ECO:0000313" key="2">
    <source>
        <dbReference type="Proteomes" id="UP001055553"/>
    </source>
</evidence>
<evidence type="ECO:0000313" key="1">
    <source>
        <dbReference type="EMBL" id="BBL45410.1"/>
    </source>
</evidence>
<proteinExistence type="predicted"/>